<dbReference type="PANTHER" id="PTHR46401:SF9">
    <property type="entry name" value="MANNOSYLTRANSFERASE A"/>
    <property type="match status" value="1"/>
</dbReference>
<proteinExistence type="predicted"/>
<gene>
    <name evidence="2" type="ORF">NFI88_01415</name>
</gene>
<dbReference type="Pfam" id="PF00534">
    <property type="entry name" value="Glycos_transf_1"/>
    <property type="match status" value="1"/>
</dbReference>
<dbReference type="SUPFAM" id="SSF53756">
    <property type="entry name" value="UDP-Glycosyltransferase/glycogen phosphorylase"/>
    <property type="match status" value="1"/>
</dbReference>
<comment type="caution">
    <text evidence="2">The sequence shown here is derived from an EMBL/GenBank/DDBJ whole genome shotgun (WGS) entry which is preliminary data.</text>
</comment>
<keyword evidence="3" id="KW-1185">Reference proteome</keyword>
<evidence type="ECO:0000313" key="2">
    <source>
        <dbReference type="EMBL" id="MCQ8239499.1"/>
    </source>
</evidence>
<dbReference type="Proteomes" id="UP001524547">
    <property type="component" value="Unassembled WGS sequence"/>
</dbReference>
<name>A0ABT1VT35_9PROT</name>
<protein>
    <submittedName>
        <fullName evidence="2">Glycosyltransferase family 4 protein</fullName>
    </submittedName>
</protein>
<dbReference type="CDD" id="cd03809">
    <property type="entry name" value="GT4_MtfB-like"/>
    <property type="match status" value="1"/>
</dbReference>
<dbReference type="InterPro" id="IPR001296">
    <property type="entry name" value="Glyco_trans_1"/>
</dbReference>
<dbReference type="EMBL" id="JAMZEJ010000001">
    <property type="protein sequence ID" value="MCQ8239499.1"/>
    <property type="molecule type" value="Genomic_DNA"/>
</dbReference>
<organism evidence="2 3">
    <name type="scientific">Rhizosaccharibacter radicis</name>
    <dbReference type="NCBI Taxonomy" id="2782605"/>
    <lineage>
        <taxon>Bacteria</taxon>
        <taxon>Pseudomonadati</taxon>
        <taxon>Pseudomonadota</taxon>
        <taxon>Alphaproteobacteria</taxon>
        <taxon>Acetobacterales</taxon>
        <taxon>Acetobacteraceae</taxon>
        <taxon>Rhizosaccharibacter</taxon>
    </lineage>
</organism>
<reference evidence="2 3" key="1">
    <citation type="submission" date="2022-06" db="EMBL/GenBank/DDBJ databases">
        <title>Rhizosaccharibacter gen. nov. sp. nov. KSS12, endophytic bacteria isolated from sugarcane.</title>
        <authorList>
            <person name="Pitiwittayakul N."/>
        </authorList>
    </citation>
    <scope>NUCLEOTIDE SEQUENCE [LARGE SCALE GENOMIC DNA]</scope>
    <source>
        <strain evidence="2 3">KSS12</strain>
    </source>
</reference>
<evidence type="ECO:0000313" key="3">
    <source>
        <dbReference type="Proteomes" id="UP001524547"/>
    </source>
</evidence>
<accession>A0ABT1VT35</accession>
<sequence>MEAGAPGGFGRRIAYRLPGELRQPLVSGFKAQREAVRAAAEAGRAVFDLARHAARRSGEAAGARGRAPATGVPFGTQATAGDVLLAPGSPWFHPFYHRLAARARQEQRLRLAVLVYDAIPLIRPEWCEENLVRRFTGWARTTLPLADTILTISRASGNDLRAWAAREGVALRAPPEAIPVGTGFTGDGDEGAAAAVPRKRSPRLPAPGSYVLSVSTLEARKNHALLFRVWRHLLDERGPDRVPVLVLAGRIGWMVADLVQQIRQTNGLGGRILLIADASDAELRQLYEGCRFTVFPSFYEGWGLPVTESLGQGRPCIASGSSAVPEAGGALARYFDPENGTEALAAIRSALDDPAGTDAWAERIRREFRPVPWADSARRLVALLDHAQA</sequence>
<feature type="domain" description="Glycosyl transferase family 1" evidence="1">
    <location>
        <begin position="204"/>
        <end position="365"/>
    </location>
</feature>
<evidence type="ECO:0000259" key="1">
    <source>
        <dbReference type="Pfam" id="PF00534"/>
    </source>
</evidence>
<dbReference type="PANTHER" id="PTHR46401">
    <property type="entry name" value="GLYCOSYLTRANSFERASE WBBK-RELATED"/>
    <property type="match status" value="1"/>
</dbReference>
<dbReference type="Gene3D" id="3.40.50.2000">
    <property type="entry name" value="Glycogen Phosphorylase B"/>
    <property type="match status" value="1"/>
</dbReference>